<evidence type="ECO:0000256" key="12">
    <source>
        <dbReference type="SAM" id="SignalP"/>
    </source>
</evidence>
<feature type="domain" description="Secretin/TonB short N-terminal" evidence="13">
    <location>
        <begin position="68"/>
        <end position="119"/>
    </location>
</feature>
<dbReference type="PANTHER" id="PTHR47234:SF1">
    <property type="entry name" value="TONB-DEPENDENT RECEPTOR"/>
    <property type="match status" value="1"/>
</dbReference>
<dbReference type="PROSITE" id="PS52016">
    <property type="entry name" value="TONB_DEPENDENT_REC_3"/>
    <property type="match status" value="1"/>
</dbReference>
<evidence type="ECO:0000256" key="11">
    <source>
        <dbReference type="RuleBase" id="RU003357"/>
    </source>
</evidence>
<dbReference type="Pfam" id="PF07715">
    <property type="entry name" value="Plug"/>
    <property type="match status" value="1"/>
</dbReference>
<evidence type="ECO:0000256" key="2">
    <source>
        <dbReference type="ARBA" id="ARBA00022448"/>
    </source>
</evidence>
<dbReference type="GO" id="GO:0009279">
    <property type="term" value="C:cell outer membrane"/>
    <property type="evidence" value="ECO:0007669"/>
    <property type="project" value="UniProtKB-SubCell"/>
</dbReference>
<dbReference type="SUPFAM" id="SSF56935">
    <property type="entry name" value="Porins"/>
    <property type="match status" value="1"/>
</dbReference>
<evidence type="ECO:0000256" key="3">
    <source>
        <dbReference type="ARBA" id="ARBA00022452"/>
    </source>
</evidence>
<evidence type="ECO:0000313" key="14">
    <source>
        <dbReference type="EMBL" id="QDH71504.1"/>
    </source>
</evidence>
<keyword evidence="9 10" id="KW-0998">Cell outer membrane</keyword>
<feature type="chain" id="PRO_5021858547" evidence="12">
    <location>
        <begin position="31"/>
        <end position="877"/>
    </location>
</feature>
<accession>A0A514BVU3</accession>
<keyword evidence="4" id="KW-0410">Iron transport</keyword>
<evidence type="ECO:0000256" key="10">
    <source>
        <dbReference type="PROSITE-ProRule" id="PRU01360"/>
    </source>
</evidence>
<dbReference type="SMART" id="SM00965">
    <property type="entry name" value="STN"/>
    <property type="match status" value="1"/>
</dbReference>
<dbReference type="OrthoDB" id="6276154at2"/>
<dbReference type="GO" id="GO:0006826">
    <property type="term" value="P:iron ion transport"/>
    <property type="evidence" value="ECO:0007669"/>
    <property type="project" value="UniProtKB-KW"/>
</dbReference>
<dbReference type="AlphaFoldDB" id="A0A514BVU3"/>
<dbReference type="Gene3D" id="2.40.170.20">
    <property type="entry name" value="TonB-dependent receptor, beta-barrel domain"/>
    <property type="match status" value="1"/>
</dbReference>
<evidence type="ECO:0000256" key="5">
    <source>
        <dbReference type="ARBA" id="ARBA00022692"/>
    </source>
</evidence>
<dbReference type="CDD" id="cd01347">
    <property type="entry name" value="ligand_gated_channel"/>
    <property type="match status" value="1"/>
</dbReference>
<name>A0A514BVU3_9GAMM</name>
<keyword evidence="14" id="KW-0675">Receptor</keyword>
<keyword evidence="4" id="KW-0406">Ion transport</keyword>
<dbReference type="InterPro" id="IPR012910">
    <property type="entry name" value="Plug_dom"/>
</dbReference>
<dbReference type="KEGG" id="lyj:FKV23_16445"/>
<keyword evidence="15" id="KW-1185">Reference proteome</keyword>
<dbReference type="InterPro" id="IPR039426">
    <property type="entry name" value="TonB-dep_rcpt-like"/>
</dbReference>
<dbReference type="InterPro" id="IPR011662">
    <property type="entry name" value="Secretin/TonB_short_N"/>
</dbReference>
<keyword evidence="12" id="KW-0732">Signal</keyword>
<dbReference type="RefSeq" id="WP_141624836.1">
    <property type="nucleotide sequence ID" value="NZ_CP041242.1"/>
</dbReference>
<evidence type="ECO:0000256" key="9">
    <source>
        <dbReference type="ARBA" id="ARBA00023237"/>
    </source>
</evidence>
<keyword evidence="8 10" id="KW-0472">Membrane</keyword>
<protein>
    <submittedName>
        <fullName evidence="14">TonB-dependent receptor</fullName>
    </submittedName>
</protein>
<keyword evidence="6" id="KW-0408">Iron</keyword>
<dbReference type="Gene3D" id="2.170.130.10">
    <property type="entry name" value="TonB-dependent receptor, plug domain"/>
    <property type="match status" value="1"/>
</dbReference>
<feature type="signal peptide" evidence="12">
    <location>
        <begin position="1"/>
        <end position="30"/>
    </location>
</feature>
<evidence type="ECO:0000313" key="15">
    <source>
        <dbReference type="Proteomes" id="UP000317199"/>
    </source>
</evidence>
<dbReference type="EMBL" id="CP041242">
    <property type="protein sequence ID" value="QDH71504.1"/>
    <property type="molecule type" value="Genomic_DNA"/>
</dbReference>
<keyword evidence="7 11" id="KW-0798">TonB box</keyword>
<evidence type="ECO:0000256" key="6">
    <source>
        <dbReference type="ARBA" id="ARBA00023004"/>
    </source>
</evidence>
<evidence type="ECO:0000256" key="8">
    <source>
        <dbReference type="ARBA" id="ARBA00023136"/>
    </source>
</evidence>
<dbReference type="Gene3D" id="3.55.50.30">
    <property type="match status" value="1"/>
</dbReference>
<dbReference type="InterPro" id="IPR000531">
    <property type="entry name" value="Beta-barrel_TonB"/>
</dbReference>
<keyword evidence="5 10" id="KW-0812">Transmembrane</keyword>
<reference evidence="14 15" key="1">
    <citation type="submission" date="2019-06" db="EMBL/GenBank/DDBJ databases">
        <title>Lysobacter alkalisoli sp. nov. isolated from saline-alkali soil.</title>
        <authorList>
            <person name="Sun J.-Q."/>
            <person name="Xu L."/>
        </authorList>
    </citation>
    <scope>NUCLEOTIDE SEQUENCE [LARGE SCALE GENOMIC DNA]</scope>
    <source>
        <strain evidence="14 15">SJ-36</strain>
    </source>
</reference>
<dbReference type="Proteomes" id="UP000317199">
    <property type="component" value="Chromosome"/>
</dbReference>
<dbReference type="InterPro" id="IPR036942">
    <property type="entry name" value="Beta-barrel_TonB_sf"/>
</dbReference>
<dbReference type="Pfam" id="PF00593">
    <property type="entry name" value="TonB_dep_Rec_b-barrel"/>
    <property type="match status" value="1"/>
</dbReference>
<evidence type="ECO:0000256" key="4">
    <source>
        <dbReference type="ARBA" id="ARBA00022496"/>
    </source>
</evidence>
<dbReference type="PANTHER" id="PTHR47234">
    <property type="match status" value="1"/>
</dbReference>
<comment type="subcellular location">
    <subcellularLocation>
        <location evidence="1 10">Cell outer membrane</location>
        <topology evidence="1 10">Multi-pass membrane protein</topology>
    </subcellularLocation>
</comment>
<comment type="similarity">
    <text evidence="10 11">Belongs to the TonB-dependent receptor family.</text>
</comment>
<gene>
    <name evidence="14" type="ORF">FKV23_16445</name>
</gene>
<organism evidence="14 15">
    <name type="scientific">Marilutibacter alkalisoli</name>
    <dbReference type="NCBI Taxonomy" id="2591633"/>
    <lineage>
        <taxon>Bacteria</taxon>
        <taxon>Pseudomonadati</taxon>
        <taxon>Pseudomonadota</taxon>
        <taxon>Gammaproteobacteria</taxon>
        <taxon>Lysobacterales</taxon>
        <taxon>Lysobacteraceae</taxon>
        <taxon>Marilutibacter</taxon>
    </lineage>
</organism>
<proteinExistence type="inferred from homology"/>
<evidence type="ECO:0000256" key="7">
    <source>
        <dbReference type="ARBA" id="ARBA00023077"/>
    </source>
</evidence>
<keyword evidence="3 10" id="KW-1134">Transmembrane beta strand</keyword>
<evidence type="ECO:0000259" key="13">
    <source>
        <dbReference type="SMART" id="SM00965"/>
    </source>
</evidence>
<sequence>MPSKHHRHLRGHRISLAIVSALALSGAAIAQESGSSPATSQQAGQHSFDIAAQPLAEALQAFARISRQQVTFDAAALAGKIANPVSGRYSPSEALQRLVEGIDVEIRRGTHGVWIVRPLPPASIPAAGVAEMETIVVTGTHIRNVAPTGSPIIVIDSEDIRRSGYSGTEQLLQALPQNFRGGEAGASADVNMSLGSQRGFNMTAGSGVNLRGLGANATLVLINGRRISASSGGTFTDISMIPLDAIERIEVLADGASAVYGADAVGGVVNIILKSDYDSAETRLSFGATTEAGRDEYRVSHSMGRQWDDGSMMLTADYLHQSQLMASERSFTADVPAPTSLFPSNRMASAVFNASHGLTDALTLKGDLQYSRAERFLVTTSGNIRNESNVTPVRRNAALTLDYKLASDWNVALDLFASGEVARSQVHSYLPDGTPGYDYRHVRKQEQQGIELKGSGRLFDTPGGSMRLAVGVSYKKEDYQRTIDLWSIDHRANRDNTSAFAELHVPLIGKDNASAGLHRLDLSFAMRHDDYSDFGSTSNPRVGLSWAPTERLTLRTSYSTSFRAPAIGEEARFSNDGLLAAQLQPFLAADGTEWVPVVVWLGSEELRPELSRNRSIGIDWKPAFADGLSLALTYYDIRYTDRIMLPPFEMDILGDPELQAFVHHYDDPAQLRTEVEEAAARGIPFLDYTFGEFGDDPLEVATTAYRYMWTNARRVDMSGLDMEIRYPIRRNGHHIEAGLDASLIQKIENRLSPASTPFDMVGTFGNPPKLRARGSLAWSYQGISTAMNINYNHSYTDTSGLADRPIRAYTTVDLVTRYMFASGGNPFSDGLSVSLNVTNLLDEKPPYIEAGGLGSHYDSANASPLGRMVLLQLAKRW</sequence>
<keyword evidence="2 10" id="KW-0813">Transport</keyword>
<dbReference type="InterPro" id="IPR037066">
    <property type="entry name" value="Plug_dom_sf"/>
</dbReference>
<evidence type="ECO:0000256" key="1">
    <source>
        <dbReference type="ARBA" id="ARBA00004571"/>
    </source>
</evidence>